<sequence length="475" mass="49054">MEAERPPAPGPACGHPSPRAAGPEPAAAPVSVPAPPQVPGAGGLSQSALVAKMASGLHKLRAPGAGRRGVPSMSAGPRGPAASRRAGPGAGPRAGRADHSWFGGAERIRVGAGGPGPLPPLSTPRPQGPAVGGGLAGLQFSPPQEPEPRAPGTWAGAAAGPLTPSAHIPVPAHRAPQGKARLDEVMAAAALTSLSTSPLLLGPPAAGFHTEPGSEPWSEPPVQPPGSGSGSGGDWGWDLASEQSSPPTPSPPLPLEAAHFLFGEPAPRKRKGAVQVLFQCLWKRCGEVLGTASGMQRHIRLAHLGRRQAEPEQSDGEEDFYYTELDIGLEVLAGGLSSLTSVSPTASLPPAFPRLELPEPPALPSLLRPLALSPPQVLSSEAHPQVCRPDHSHQGCLAPTRLQVQPSPAGALEPALPSTRGASLRKPRGDAKKCRKAYGVQRRDLWCTACRWKKACQRFLGTTRCPGRPSSQRRK</sequence>
<evidence type="ECO:0000313" key="13">
    <source>
        <dbReference type="Proteomes" id="UP000664940"/>
    </source>
</evidence>
<proteinExistence type="predicted"/>
<dbReference type="SMART" id="SM01366">
    <property type="entry name" value="c-clamp"/>
    <property type="match status" value="1"/>
</dbReference>
<dbReference type="Proteomes" id="UP000664940">
    <property type="component" value="Unassembled WGS sequence"/>
</dbReference>
<evidence type="ECO:0000256" key="7">
    <source>
        <dbReference type="ARBA" id="ARBA00023163"/>
    </source>
</evidence>
<dbReference type="EMBL" id="JABVXQ010000010">
    <property type="protein sequence ID" value="KAF6089370.1"/>
    <property type="molecule type" value="Genomic_DNA"/>
</dbReference>
<dbReference type="InterPro" id="IPR013087">
    <property type="entry name" value="Znf_C2H2_type"/>
</dbReference>
<feature type="region of interest" description="Disordered" evidence="10">
    <location>
        <begin position="406"/>
        <end position="432"/>
    </location>
</feature>
<feature type="region of interest" description="Disordered" evidence="10">
    <location>
        <begin position="59"/>
        <end position="133"/>
    </location>
</feature>
<feature type="compositionally biased region" description="Low complexity" evidence="10">
    <location>
        <begin position="16"/>
        <end position="31"/>
    </location>
</feature>
<feature type="compositionally biased region" description="Pro residues" evidence="10">
    <location>
        <begin position="1"/>
        <end position="10"/>
    </location>
</feature>
<comment type="caution">
    <text evidence="12">The sequence shown here is derived from an EMBL/GenBank/DDBJ whole genome shotgun (WGS) entry which is preliminary data.</text>
</comment>
<feature type="region of interest" description="Disordered" evidence="10">
    <location>
        <begin position="202"/>
        <end position="255"/>
    </location>
</feature>
<dbReference type="PROSITE" id="PS00028">
    <property type="entry name" value="ZINC_FINGER_C2H2_1"/>
    <property type="match status" value="1"/>
</dbReference>
<feature type="compositionally biased region" description="Pro residues" evidence="10">
    <location>
        <begin position="116"/>
        <end position="127"/>
    </location>
</feature>
<keyword evidence="7" id="KW-0804">Transcription</keyword>
<evidence type="ECO:0000256" key="9">
    <source>
        <dbReference type="PROSITE-ProRule" id="PRU00042"/>
    </source>
</evidence>
<name>A0A833Z8I4_9CHIR</name>
<dbReference type="GO" id="GO:0006357">
    <property type="term" value="P:regulation of transcription by RNA polymerase II"/>
    <property type="evidence" value="ECO:0007669"/>
    <property type="project" value="TreeGrafter"/>
</dbReference>
<keyword evidence="4" id="KW-0862">Zinc</keyword>
<keyword evidence="5" id="KW-0805">Transcription regulation</keyword>
<organism evidence="12 13">
    <name type="scientific">Phyllostomus discolor</name>
    <name type="common">pale spear-nosed bat</name>
    <dbReference type="NCBI Taxonomy" id="89673"/>
    <lineage>
        <taxon>Eukaryota</taxon>
        <taxon>Metazoa</taxon>
        <taxon>Chordata</taxon>
        <taxon>Craniata</taxon>
        <taxon>Vertebrata</taxon>
        <taxon>Euteleostomi</taxon>
        <taxon>Mammalia</taxon>
        <taxon>Eutheria</taxon>
        <taxon>Laurasiatheria</taxon>
        <taxon>Chiroptera</taxon>
        <taxon>Yangochiroptera</taxon>
        <taxon>Phyllostomidae</taxon>
        <taxon>Phyllostominae</taxon>
        <taxon>Phyllostomus</taxon>
    </lineage>
</organism>
<dbReference type="GO" id="GO:0005634">
    <property type="term" value="C:nucleus"/>
    <property type="evidence" value="ECO:0007669"/>
    <property type="project" value="UniProtKB-SubCell"/>
</dbReference>
<gene>
    <name evidence="12" type="ORF">HJG60_017482</name>
</gene>
<feature type="region of interest" description="Disordered" evidence="10">
    <location>
        <begin position="1"/>
        <end position="45"/>
    </location>
</feature>
<evidence type="ECO:0000256" key="2">
    <source>
        <dbReference type="ARBA" id="ARBA00022723"/>
    </source>
</evidence>
<reference evidence="12 13" key="1">
    <citation type="journal article" date="2020" name="Nature">
        <title>Six reference-quality genomes reveal evolution of bat adaptations.</title>
        <authorList>
            <person name="Jebb D."/>
            <person name="Huang Z."/>
            <person name="Pippel M."/>
            <person name="Hughes G.M."/>
            <person name="Lavrichenko K."/>
            <person name="Devanna P."/>
            <person name="Winkler S."/>
            <person name="Jermiin L.S."/>
            <person name="Skirmuntt E.C."/>
            <person name="Katzourakis A."/>
            <person name="Burkitt-Gray L."/>
            <person name="Ray D.A."/>
            <person name="Sullivan K.A.M."/>
            <person name="Roscito J.G."/>
            <person name="Kirilenko B.M."/>
            <person name="Davalos L.M."/>
            <person name="Corthals A.P."/>
            <person name="Power M.L."/>
            <person name="Jones G."/>
            <person name="Ransome R.D."/>
            <person name="Dechmann D.K.N."/>
            <person name="Locatelli A.G."/>
            <person name="Puechmaille S.J."/>
            <person name="Fedrigo O."/>
            <person name="Jarvis E.D."/>
            <person name="Hiller M."/>
            <person name="Vernes S.C."/>
            <person name="Myers E.W."/>
            <person name="Teeling E.C."/>
        </authorList>
    </citation>
    <scope>NUCLEOTIDE SEQUENCE [LARGE SCALE GENOMIC DNA]</scope>
    <source>
        <strain evidence="12">Bat1K_MPI-CBG_1</strain>
    </source>
</reference>
<evidence type="ECO:0000256" key="10">
    <source>
        <dbReference type="SAM" id="MobiDB-lite"/>
    </source>
</evidence>
<dbReference type="PANTHER" id="PTHR13006:SF8">
    <property type="entry name" value="SLC2A4 REGULATOR"/>
    <property type="match status" value="1"/>
</dbReference>
<dbReference type="GO" id="GO:0008270">
    <property type="term" value="F:zinc ion binding"/>
    <property type="evidence" value="ECO:0007669"/>
    <property type="project" value="UniProtKB-KW"/>
</dbReference>
<dbReference type="GO" id="GO:0000978">
    <property type="term" value="F:RNA polymerase II cis-regulatory region sequence-specific DNA binding"/>
    <property type="evidence" value="ECO:0007669"/>
    <property type="project" value="TreeGrafter"/>
</dbReference>
<feature type="domain" description="C2H2-type" evidence="11">
    <location>
        <begin position="278"/>
        <end position="308"/>
    </location>
</feature>
<accession>A0A833Z8I4</accession>
<dbReference type="GO" id="GO:0003700">
    <property type="term" value="F:DNA-binding transcription factor activity"/>
    <property type="evidence" value="ECO:0007669"/>
    <property type="project" value="TreeGrafter"/>
</dbReference>
<evidence type="ECO:0000256" key="6">
    <source>
        <dbReference type="ARBA" id="ARBA00023125"/>
    </source>
</evidence>
<dbReference type="InterPro" id="IPR052253">
    <property type="entry name" value="CR1/CR2-DNA-binding_regulator"/>
</dbReference>
<evidence type="ECO:0000256" key="5">
    <source>
        <dbReference type="ARBA" id="ARBA00023015"/>
    </source>
</evidence>
<keyword evidence="6" id="KW-0238">DNA-binding</keyword>
<keyword evidence="2" id="KW-0479">Metal-binding</keyword>
<evidence type="ECO:0000259" key="11">
    <source>
        <dbReference type="PROSITE" id="PS50157"/>
    </source>
</evidence>
<evidence type="ECO:0000256" key="8">
    <source>
        <dbReference type="ARBA" id="ARBA00023242"/>
    </source>
</evidence>
<comment type="subcellular location">
    <subcellularLocation>
        <location evidence="1">Nucleus</location>
    </subcellularLocation>
</comment>
<dbReference type="PANTHER" id="PTHR13006">
    <property type="entry name" value="PAPILLOMAVIRUS REGULATORY FACTOR PRF-1"/>
    <property type="match status" value="1"/>
</dbReference>
<evidence type="ECO:0000256" key="4">
    <source>
        <dbReference type="ARBA" id="ARBA00022833"/>
    </source>
</evidence>
<protein>
    <submittedName>
        <fullName evidence="12">SLC2A4 regulator</fullName>
    </submittedName>
</protein>
<evidence type="ECO:0000313" key="12">
    <source>
        <dbReference type="EMBL" id="KAF6089370.1"/>
    </source>
</evidence>
<keyword evidence="8" id="KW-0539">Nucleus</keyword>
<dbReference type="PROSITE" id="PS50157">
    <property type="entry name" value="ZINC_FINGER_C2H2_2"/>
    <property type="match status" value="1"/>
</dbReference>
<dbReference type="AlphaFoldDB" id="A0A833Z8I4"/>
<evidence type="ECO:0000256" key="3">
    <source>
        <dbReference type="ARBA" id="ARBA00022771"/>
    </source>
</evidence>
<feature type="compositionally biased region" description="Low complexity" evidence="10">
    <location>
        <begin position="74"/>
        <end position="94"/>
    </location>
</feature>
<evidence type="ECO:0000256" key="1">
    <source>
        <dbReference type="ARBA" id="ARBA00004123"/>
    </source>
</evidence>
<keyword evidence="3 9" id="KW-0863">Zinc-finger</keyword>